<organism evidence="1 2">
    <name type="scientific">Haloactinospora alba</name>
    <dbReference type="NCBI Taxonomy" id="405555"/>
    <lineage>
        <taxon>Bacteria</taxon>
        <taxon>Bacillati</taxon>
        <taxon>Actinomycetota</taxon>
        <taxon>Actinomycetes</taxon>
        <taxon>Streptosporangiales</taxon>
        <taxon>Nocardiopsidaceae</taxon>
        <taxon>Haloactinospora</taxon>
    </lineage>
</organism>
<gene>
    <name evidence="1" type="ORF">FHX37_2896</name>
</gene>
<dbReference type="AlphaFoldDB" id="A0A543NM54"/>
<protein>
    <submittedName>
        <fullName evidence="1">Uncharacterized protein DUF4287</fullName>
    </submittedName>
</protein>
<reference evidence="1 2" key="1">
    <citation type="submission" date="2019-06" db="EMBL/GenBank/DDBJ databases">
        <title>Sequencing the genomes of 1000 actinobacteria strains.</title>
        <authorList>
            <person name="Klenk H.-P."/>
        </authorList>
    </citation>
    <scope>NUCLEOTIDE SEQUENCE [LARGE SCALE GENOMIC DNA]</scope>
    <source>
        <strain evidence="1 2">DSM 45015</strain>
    </source>
</reference>
<accession>A0A543NM54</accession>
<dbReference type="EMBL" id="VFQC01000001">
    <property type="protein sequence ID" value="TQN32908.1"/>
    <property type="molecule type" value="Genomic_DNA"/>
</dbReference>
<comment type="caution">
    <text evidence="1">The sequence shown here is derived from an EMBL/GenBank/DDBJ whole genome shotgun (WGS) entry which is preliminary data.</text>
</comment>
<dbReference type="Pfam" id="PF14117">
    <property type="entry name" value="DUF4287"/>
    <property type="match status" value="1"/>
</dbReference>
<proteinExistence type="predicted"/>
<sequence>MTVAHSPEIHAQLLDRIPTVTGHDLQEWFDTLNKGPALKRCSERANWLADEHGLSHGYARAIVQEYDRRWRNRSNNVPSPRS</sequence>
<dbReference type="OrthoDB" id="3215049at2"/>
<dbReference type="Proteomes" id="UP000317422">
    <property type="component" value="Unassembled WGS sequence"/>
</dbReference>
<dbReference type="RefSeq" id="WP_141924350.1">
    <property type="nucleotide sequence ID" value="NZ_VFQC01000001.1"/>
</dbReference>
<keyword evidence="2" id="KW-1185">Reference proteome</keyword>
<evidence type="ECO:0000313" key="1">
    <source>
        <dbReference type="EMBL" id="TQN32908.1"/>
    </source>
</evidence>
<dbReference type="InterPro" id="IPR025629">
    <property type="entry name" value="DUF4287"/>
</dbReference>
<evidence type="ECO:0000313" key="2">
    <source>
        <dbReference type="Proteomes" id="UP000317422"/>
    </source>
</evidence>
<name>A0A543NM54_9ACTN</name>